<feature type="transmembrane region" description="Helical" evidence="5">
    <location>
        <begin position="41"/>
        <end position="63"/>
    </location>
</feature>
<dbReference type="GO" id="GO:0005886">
    <property type="term" value="C:plasma membrane"/>
    <property type="evidence" value="ECO:0007669"/>
    <property type="project" value="TreeGrafter"/>
</dbReference>
<dbReference type="GO" id="GO:0022857">
    <property type="term" value="F:transmembrane transporter activity"/>
    <property type="evidence" value="ECO:0007669"/>
    <property type="project" value="InterPro"/>
</dbReference>
<dbReference type="Gene3D" id="1.20.1720.10">
    <property type="entry name" value="Multidrug resistance protein D"/>
    <property type="match status" value="1"/>
</dbReference>
<evidence type="ECO:0000256" key="1">
    <source>
        <dbReference type="ARBA" id="ARBA00004141"/>
    </source>
</evidence>
<dbReference type="EMBL" id="JAHCVI010000003">
    <property type="protein sequence ID" value="KAG7287185.1"/>
    <property type="molecule type" value="Genomic_DNA"/>
</dbReference>
<keyword evidence="4 5" id="KW-0472">Membrane</keyword>
<dbReference type="InterPro" id="IPR036259">
    <property type="entry name" value="MFS_trans_sf"/>
</dbReference>
<evidence type="ECO:0000256" key="5">
    <source>
        <dbReference type="SAM" id="Phobius"/>
    </source>
</evidence>
<feature type="domain" description="Major facilitator superfamily (MFS) profile" evidence="6">
    <location>
        <begin position="1"/>
        <end position="67"/>
    </location>
</feature>
<proteinExistence type="predicted"/>
<reference evidence="7" key="1">
    <citation type="submission" date="2023-02" db="EMBL/GenBank/DDBJ databases">
        <authorList>
            <person name="Palmer J.M."/>
        </authorList>
    </citation>
    <scope>NUCLEOTIDE SEQUENCE</scope>
    <source>
        <strain evidence="7">FW57</strain>
    </source>
</reference>
<feature type="transmembrane region" description="Helical" evidence="5">
    <location>
        <begin position="12"/>
        <end position="29"/>
    </location>
</feature>
<gene>
    <name evidence="7" type="ORF">NEMBOFW57_006690</name>
</gene>
<name>A0AAD4ETR0_9PEZI</name>
<dbReference type="PROSITE" id="PS50850">
    <property type="entry name" value="MFS"/>
    <property type="match status" value="1"/>
</dbReference>
<keyword evidence="8" id="KW-1185">Reference proteome</keyword>
<dbReference type="Pfam" id="PF07690">
    <property type="entry name" value="MFS_1"/>
    <property type="match status" value="1"/>
</dbReference>
<evidence type="ECO:0000259" key="6">
    <source>
        <dbReference type="PROSITE" id="PS50850"/>
    </source>
</evidence>
<dbReference type="PANTHER" id="PTHR23501">
    <property type="entry name" value="MAJOR FACILITATOR SUPERFAMILY"/>
    <property type="match status" value="1"/>
</dbReference>
<keyword evidence="2 5" id="KW-0812">Transmembrane</keyword>
<keyword evidence="3 5" id="KW-1133">Transmembrane helix</keyword>
<protein>
    <recommendedName>
        <fullName evidence="6">Major facilitator superfamily (MFS) profile domain-containing protein</fullName>
    </recommendedName>
</protein>
<comment type="subcellular location">
    <subcellularLocation>
        <location evidence="1">Membrane</location>
        <topology evidence="1">Multi-pass membrane protein</topology>
    </subcellularLocation>
</comment>
<evidence type="ECO:0000256" key="2">
    <source>
        <dbReference type="ARBA" id="ARBA00022692"/>
    </source>
</evidence>
<dbReference type="PANTHER" id="PTHR23501:SF43">
    <property type="entry name" value="MULTIDRUG TRANSPORTER, PUTATIVE (AFU_ORTHOLOGUE AFUA_6G03040)-RELATED"/>
    <property type="match status" value="1"/>
</dbReference>
<organism evidence="7 8">
    <name type="scientific">Staphylotrichum longicolle</name>
    <dbReference type="NCBI Taxonomy" id="669026"/>
    <lineage>
        <taxon>Eukaryota</taxon>
        <taxon>Fungi</taxon>
        <taxon>Dikarya</taxon>
        <taxon>Ascomycota</taxon>
        <taxon>Pezizomycotina</taxon>
        <taxon>Sordariomycetes</taxon>
        <taxon>Sordariomycetidae</taxon>
        <taxon>Sordariales</taxon>
        <taxon>Chaetomiaceae</taxon>
        <taxon>Staphylotrichum</taxon>
    </lineage>
</organism>
<dbReference type="InterPro" id="IPR020846">
    <property type="entry name" value="MFS_dom"/>
</dbReference>
<evidence type="ECO:0000313" key="8">
    <source>
        <dbReference type="Proteomes" id="UP001197093"/>
    </source>
</evidence>
<comment type="caution">
    <text evidence="7">The sequence shown here is derived from an EMBL/GenBank/DDBJ whole genome shotgun (WGS) entry which is preliminary data.</text>
</comment>
<evidence type="ECO:0000313" key="7">
    <source>
        <dbReference type="EMBL" id="KAG7287185.1"/>
    </source>
</evidence>
<sequence length="67" mass="7352">MVNELQGFSQAGWVVTAYFLTYTGFLVIYAKLSDILGTKLLILFAVTLFGVFSIACGFANTMLQLYG</sequence>
<evidence type="ECO:0000256" key="3">
    <source>
        <dbReference type="ARBA" id="ARBA00022989"/>
    </source>
</evidence>
<dbReference type="SUPFAM" id="SSF103473">
    <property type="entry name" value="MFS general substrate transporter"/>
    <property type="match status" value="1"/>
</dbReference>
<accession>A0AAD4ETR0</accession>
<dbReference type="InterPro" id="IPR011701">
    <property type="entry name" value="MFS"/>
</dbReference>
<evidence type="ECO:0000256" key="4">
    <source>
        <dbReference type="ARBA" id="ARBA00023136"/>
    </source>
</evidence>
<dbReference type="AlphaFoldDB" id="A0AAD4ETR0"/>
<dbReference type="Proteomes" id="UP001197093">
    <property type="component" value="Unassembled WGS sequence"/>
</dbReference>